<evidence type="ECO:0000256" key="1">
    <source>
        <dbReference type="SAM" id="Phobius"/>
    </source>
</evidence>
<dbReference type="PANTHER" id="PTHR34475">
    <property type="match status" value="1"/>
</dbReference>
<protein>
    <recommendedName>
        <fullName evidence="4">HTH cro/C1-type domain-containing protein</fullName>
    </recommendedName>
</protein>
<dbReference type="AlphaFoldDB" id="A0A2H0V2Y7"/>
<dbReference type="Proteomes" id="UP000228626">
    <property type="component" value="Unassembled WGS sequence"/>
</dbReference>
<proteinExistence type="predicted"/>
<dbReference type="Gene3D" id="1.10.260.40">
    <property type="entry name" value="lambda repressor-like DNA-binding domains"/>
    <property type="match status" value="1"/>
</dbReference>
<evidence type="ECO:0008006" key="4">
    <source>
        <dbReference type="Google" id="ProtNLM"/>
    </source>
</evidence>
<dbReference type="EMBL" id="PFAR01000011">
    <property type="protein sequence ID" value="PIR93432.1"/>
    <property type="molecule type" value="Genomic_DNA"/>
</dbReference>
<keyword evidence="1" id="KW-0812">Transmembrane</keyword>
<dbReference type="Gene3D" id="2.60.40.10">
    <property type="entry name" value="Immunoglobulins"/>
    <property type="match status" value="1"/>
</dbReference>
<organism evidence="2 3">
    <name type="scientific">Candidatus Falkowbacteria bacterium CG10_big_fil_rev_8_21_14_0_10_43_10</name>
    <dbReference type="NCBI Taxonomy" id="1974567"/>
    <lineage>
        <taxon>Bacteria</taxon>
        <taxon>Candidatus Falkowiibacteriota</taxon>
    </lineage>
</organism>
<dbReference type="InterPro" id="IPR013783">
    <property type="entry name" value="Ig-like_fold"/>
</dbReference>
<keyword evidence="1" id="KW-1133">Transmembrane helix</keyword>
<evidence type="ECO:0000313" key="2">
    <source>
        <dbReference type="EMBL" id="PIR93432.1"/>
    </source>
</evidence>
<name>A0A2H0V2Y7_9BACT</name>
<gene>
    <name evidence="2" type="ORF">COT99_00765</name>
</gene>
<sequence>MQLNFKRKNISNLSLGEILQERRKIANHGLAEAAKYTKIDIKYLEALEAGGYNKLPEGIYGKNFLREYCAYLGLNYKDMLPLFKEEQSSADDTEKKDKIFSRQRAKKYYFISLPKLLRNIILLVTVVLGFAYLGLRVKRIIAPPELLITFPPASYISNENKIEVAGQTENNVRVFINEKEVLSDESGAFKETINLKQGINIININAKKRYGRDVEAVRQVLVEN</sequence>
<dbReference type="Pfam" id="PF13413">
    <property type="entry name" value="HTH_25"/>
    <property type="match status" value="1"/>
</dbReference>
<dbReference type="InterPro" id="IPR010982">
    <property type="entry name" value="Lambda_DNA-bd_dom_sf"/>
</dbReference>
<dbReference type="InterPro" id="IPR050400">
    <property type="entry name" value="Bact_Cytoskel_RodZ"/>
</dbReference>
<accession>A0A2H0V2Y7</accession>
<feature type="transmembrane region" description="Helical" evidence="1">
    <location>
        <begin position="116"/>
        <end position="135"/>
    </location>
</feature>
<dbReference type="PANTHER" id="PTHR34475:SF1">
    <property type="entry name" value="CYTOSKELETON PROTEIN RODZ"/>
    <property type="match status" value="1"/>
</dbReference>
<keyword evidence="1" id="KW-0472">Membrane</keyword>
<reference evidence="3" key="1">
    <citation type="submission" date="2017-09" db="EMBL/GenBank/DDBJ databases">
        <title>Depth-based differentiation of microbial function through sediment-hosted aquifers and enrichment of novel symbionts in the deep terrestrial subsurface.</title>
        <authorList>
            <person name="Probst A.J."/>
            <person name="Ladd B."/>
            <person name="Jarett J.K."/>
            <person name="Geller-Mcgrath D.E."/>
            <person name="Sieber C.M.K."/>
            <person name="Emerson J.B."/>
            <person name="Anantharaman K."/>
            <person name="Thomas B.C."/>
            <person name="Malmstrom R."/>
            <person name="Stieglmeier M."/>
            <person name="Klingl A."/>
            <person name="Woyke T."/>
            <person name="Ryan C.M."/>
            <person name="Banfield J.F."/>
        </authorList>
    </citation>
    <scope>NUCLEOTIDE SEQUENCE [LARGE SCALE GENOMIC DNA]</scope>
</reference>
<comment type="caution">
    <text evidence="2">The sequence shown here is derived from an EMBL/GenBank/DDBJ whole genome shotgun (WGS) entry which is preliminary data.</text>
</comment>
<dbReference type="GO" id="GO:0003677">
    <property type="term" value="F:DNA binding"/>
    <property type="evidence" value="ECO:0007669"/>
    <property type="project" value="InterPro"/>
</dbReference>
<evidence type="ECO:0000313" key="3">
    <source>
        <dbReference type="Proteomes" id="UP000228626"/>
    </source>
</evidence>